<dbReference type="SUPFAM" id="SSF53850">
    <property type="entry name" value="Periplasmic binding protein-like II"/>
    <property type="match status" value="1"/>
</dbReference>
<dbReference type="PRINTS" id="PR00169">
    <property type="entry name" value="KCHANNEL"/>
</dbReference>
<dbReference type="AlphaFoldDB" id="A0A7S1YD16"/>
<evidence type="ECO:0000256" key="9">
    <source>
        <dbReference type="SAM" id="Phobius"/>
    </source>
</evidence>
<feature type="transmembrane region" description="Helical" evidence="9">
    <location>
        <begin position="158"/>
        <end position="179"/>
    </location>
</feature>
<accession>A0A7S1YD16</accession>
<keyword evidence="7" id="KW-0407">Ion channel</keyword>
<evidence type="ECO:0000256" key="7">
    <source>
        <dbReference type="ARBA" id="ARBA00023303"/>
    </source>
</evidence>
<evidence type="ECO:0000256" key="3">
    <source>
        <dbReference type="ARBA" id="ARBA00022692"/>
    </source>
</evidence>
<gene>
    <name evidence="12" type="ORF">SSP0437_LOCUS3547</name>
</gene>
<dbReference type="Gene3D" id="1.10.287.70">
    <property type="match status" value="1"/>
</dbReference>
<protein>
    <recommendedName>
        <fullName evidence="11">Potassium channel domain-containing protein</fullName>
    </recommendedName>
</protein>
<keyword evidence="6 9" id="KW-0472">Membrane</keyword>
<dbReference type="Pfam" id="PF07885">
    <property type="entry name" value="Ion_trans_2"/>
    <property type="match status" value="1"/>
</dbReference>
<feature type="domain" description="Potassium channel" evidence="11">
    <location>
        <begin position="166"/>
        <end position="248"/>
    </location>
</feature>
<comment type="subcellular location">
    <subcellularLocation>
        <location evidence="1">Membrane</location>
        <topology evidence="1">Multi-pass membrane protein</topology>
    </subcellularLocation>
</comment>
<evidence type="ECO:0000256" key="2">
    <source>
        <dbReference type="ARBA" id="ARBA00022448"/>
    </source>
</evidence>
<feature type="transmembrane region" description="Helical" evidence="9">
    <location>
        <begin position="191"/>
        <end position="212"/>
    </location>
</feature>
<dbReference type="PANTHER" id="PTHR11537:SF252">
    <property type="entry name" value="POTASSIUM VOLTAGE-GATED CHANNEL PROTEIN SHAW"/>
    <property type="match status" value="1"/>
</dbReference>
<keyword evidence="4 9" id="KW-1133">Transmembrane helix</keyword>
<evidence type="ECO:0000256" key="4">
    <source>
        <dbReference type="ARBA" id="ARBA00022989"/>
    </source>
</evidence>
<evidence type="ECO:0000256" key="8">
    <source>
        <dbReference type="SAM" id="MobiDB-lite"/>
    </source>
</evidence>
<dbReference type="GO" id="GO:0001508">
    <property type="term" value="P:action potential"/>
    <property type="evidence" value="ECO:0007669"/>
    <property type="project" value="TreeGrafter"/>
</dbReference>
<proteinExistence type="predicted"/>
<feature type="region of interest" description="Disordered" evidence="8">
    <location>
        <begin position="485"/>
        <end position="566"/>
    </location>
</feature>
<evidence type="ECO:0000256" key="10">
    <source>
        <dbReference type="SAM" id="SignalP"/>
    </source>
</evidence>
<dbReference type="GO" id="GO:0005251">
    <property type="term" value="F:delayed rectifier potassium channel activity"/>
    <property type="evidence" value="ECO:0007669"/>
    <property type="project" value="TreeGrafter"/>
</dbReference>
<evidence type="ECO:0000256" key="1">
    <source>
        <dbReference type="ARBA" id="ARBA00004141"/>
    </source>
</evidence>
<reference evidence="12" key="1">
    <citation type="submission" date="2021-01" db="EMBL/GenBank/DDBJ databases">
        <authorList>
            <person name="Corre E."/>
            <person name="Pelletier E."/>
            <person name="Niang G."/>
            <person name="Scheremetjew M."/>
            <person name="Finn R."/>
            <person name="Kale V."/>
            <person name="Holt S."/>
            <person name="Cochrane G."/>
            <person name="Meng A."/>
            <person name="Brown T."/>
            <person name="Cohen L."/>
        </authorList>
    </citation>
    <scope>NUCLEOTIDE SEQUENCE</scope>
    <source>
        <strain evidence="12">ATCC 50979</strain>
    </source>
</reference>
<keyword evidence="10" id="KW-0732">Signal</keyword>
<feature type="compositionally biased region" description="Polar residues" evidence="8">
    <location>
        <begin position="485"/>
        <end position="494"/>
    </location>
</feature>
<evidence type="ECO:0000256" key="5">
    <source>
        <dbReference type="ARBA" id="ARBA00023065"/>
    </source>
</evidence>
<dbReference type="EMBL" id="HBGL01004587">
    <property type="protein sequence ID" value="CAD9291941.1"/>
    <property type="molecule type" value="Transcribed_RNA"/>
</dbReference>
<evidence type="ECO:0000259" key="11">
    <source>
        <dbReference type="Pfam" id="PF07885"/>
    </source>
</evidence>
<dbReference type="GO" id="GO:0008076">
    <property type="term" value="C:voltage-gated potassium channel complex"/>
    <property type="evidence" value="ECO:0007669"/>
    <property type="project" value="InterPro"/>
</dbReference>
<name>A0A7S1YD16_9EUKA</name>
<evidence type="ECO:0000313" key="12">
    <source>
        <dbReference type="EMBL" id="CAD9291941.1"/>
    </source>
</evidence>
<organism evidence="12">
    <name type="scientific">Sexangularia sp. CB-2014</name>
    <dbReference type="NCBI Taxonomy" id="1486929"/>
    <lineage>
        <taxon>Eukaryota</taxon>
        <taxon>Amoebozoa</taxon>
        <taxon>Tubulinea</taxon>
        <taxon>Elardia</taxon>
        <taxon>Arcellinida</taxon>
        <taxon>Arcellinida incertae sedis</taxon>
        <taxon>Sexangularia</taxon>
    </lineage>
</organism>
<evidence type="ECO:0000256" key="6">
    <source>
        <dbReference type="ARBA" id="ARBA00023136"/>
    </source>
</evidence>
<feature type="signal peptide" evidence="10">
    <location>
        <begin position="1"/>
        <end position="16"/>
    </location>
</feature>
<dbReference type="Gene3D" id="3.40.190.10">
    <property type="entry name" value="Periplasmic binding protein-like II"/>
    <property type="match status" value="2"/>
</dbReference>
<dbReference type="PANTHER" id="PTHR11537">
    <property type="entry name" value="VOLTAGE-GATED POTASSIUM CHANNEL"/>
    <property type="match status" value="1"/>
</dbReference>
<keyword evidence="5" id="KW-0406">Ion transport</keyword>
<feature type="transmembrane region" description="Helical" evidence="9">
    <location>
        <begin position="400"/>
        <end position="418"/>
    </location>
</feature>
<dbReference type="InterPro" id="IPR013099">
    <property type="entry name" value="K_chnl_dom"/>
</dbReference>
<dbReference type="InterPro" id="IPR028325">
    <property type="entry name" value="VG_K_chnl"/>
</dbReference>
<keyword evidence="3 9" id="KW-0812">Transmembrane</keyword>
<sequence length="566" mass="62198">MFLALFLCTLFQLGLSQAPSEFVVVLVEADRVVDISRVDAAPSAQRSKNVSISGQPDLIAHGYGIDVALSLELPGPLRFILPARTSLAQRQDHVRDALDRVARGDAHMAIGPIPVNAETVDYAAFSPTLVRTGLSIVVPASLSRPQAIIDAFFTDTEIWTIVCALVFAVIIVGHIMWLCERKKNPRFPKQYWPGAFMGIWWALVTVSTVGYGDRYPVTACGRCCAMGWMLVGIGFIGLFAGTMTSALTGTGPVVQTALDLQKRPVGLVAGHVNARRFANEVGMQIVEADELSALTDMIVTRDIDAILADAPVLTYLAATNTDLMILLPGLYKPVDWSIAVRRDQPELLANISEQMVDQLSTPLEAPLRLRAAETHFGTEQLGLSIIEAEVDDSALVRSEVYFDVFVLCVLLCLCGVYGRERYMKVMEKRDRKYRVNSVDSDVQRLVDVDGVAYRMNPSEWVLYDRMQRMEQTLRIIMVMEQGTSKELSSLQTGPTPDLVDRVPPMAPPDPDSSTRFPTEAPVVTSPALTHSTMMGTDSKSGRKSKRKKAGTRDDSESIPLHQVEEG</sequence>
<keyword evidence="2" id="KW-0813">Transport</keyword>
<dbReference type="SUPFAM" id="SSF81324">
    <property type="entry name" value="Voltage-gated potassium channels"/>
    <property type="match status" value="1"/>
</dbReference>
<feature type="chain" id="PRO_5030758454" description="Potassium channel domain-containing protein" evidence="10">
    <location>
        <begin position="17"/>
        <end position="566"/>
    </location>
</feature>